<proteinExistence type="predicted"/>
<name>A0AAN0Y698_VIBNA</name>
<evidence type="ECO:0000313" key="2">
    <source>
        <dbReference type="Proteomes" id="UP000092741"/>
    </source>
</evidence>
<protein>
    <submittedName>
        <fullName evidence="1">Uncharacterized protein</fullName>
    </submittedName>
</protein>
<organism evidence="1 2">
    <name type="scientific">Vibrio natriegens NBRC 15636 = ATCC 14048 = DSM 759</name>
    <dbReference type="NCBI Taxonomy" id="1219067"/>
    <lineage>
        <taxon>Bacteria</taxon>
        <taxon>Pseudomonadati</taxon>
        <taxon>Pseudomonadota</taxon>
        <taxon>Gammaproteobacteria</taxon>
        <taxon>Vibrionales</taxon>
        <taxon>Vibrionaceae</taxon>
        <taxon>Vibrio</taxon>
    </lineage>
</organism>
<dbReference type="KEGG" id="vna:PN96_22440"/>
<dbReference type="GeneID" id="70915610"/>
<keyword evidence="2" id="KW-1185">Reference proteome</keyword>
<dbReference type="Proteomes" id="UP000092741">
    <property type="component" value="Chromosome 2"/>
</dbReference>
<accession>A0AAN0Y698</accession>
<dbReference type="RefSeq" id="WP_020335268.1">
    <property type="nucleotide sequence ID" value="NZ_ATFJ01000036.1"/>
</dbReference>
<dbReference type="AlphaFoldDB" id="A0AAN0Y698"/>
<dbReference type="EMBL" id="CP016346">
    <property type="protein sequence ID" value="ANQ14624.1"/>
    <property type="molecule type" value="Genomic_DNA"/>
</dbReference>
<evidence type="ECO:0000313" key="1">
    <source>
        <dbReference type="EMBL" id="ANQ14624.1"/>
    </source>
</evidence>
<reference evidence="1 2" key="1">
    <citation type="submission" date="2016-07" db="EMBL/GenBank/DDBJ databases">
        <title>Developing Vibrio natriegens as a novel, fast-growing host for biotechnology.</title>
        <authorList>
            <person name="Weinstock M.T."/>
            <person name="Hesek E.D."/>
            <person name="Wilson C.M."/>
            <person name="Gibson D.G."/>
        </authorList>
    </citation>
    <scope>NUCLEOTIDE SEQUENCE [LARGE SCALE GENOMIC DNA]</scope>
    <source>
        <strain evidence="1 2">ATCC 14048</strain>
    </source>
</reference>
<sequence length="82" mass="8935">MNIDDQVIETIEELEAFLHMVESGALGLEGVAGIALAKTNSDGRPFVAVLGDNHQLILGRWVSAHVYENGKDIVQNGPRRTH</sequence>
<gene>
    <name evidence="1" type="ORF">BA890_17935</name>
</gene>